<name>A0A1X7AHX5_9GAMM</name>
<keyword evidence="3" id="KW-1185">Reference proteome</keyword>
<dbReference type="InterPro" id="IPR009875">
    <property type="entry name" value="PilZ_domain"/>
</dbReference>
<evidence type="ECO:0000313" key="3">
    <source>
        <dbReference type="Proteomes" id="UP000196573"/>
    </source>
</evidence>
<protein>
    <recommendedName>
        <fullName evidence="1">PilZ domain-containing protein</fullName>
    </recommendedName>
</protein>
<feature type="domain" description="PilZ" evidence="1">
    <location>
        <begin position="30"/>
        <end position="87"/>
    </location>
</feature>
<dbReference type="GO" id="GO:0035438">
    <property type="term" value="F:cyclic-di-GMP binding"/>
    <property type="evidence" value="ECO:0007669"/>
    <property type="project" value="InterPro"/>
</dbReference>
<accession>A0A1X7AHX5</accession>
<dbReference type="RefSeq" id="WP_087108349.1">
    <property type="nucleotide sequence ID" value="NZ_CBCSCN010000009.1"/>
</dbReference>
<proteinExistence type="predicted"/>
<dbReference type="Pfam" id="PF07238">
    <property type="entry name" value="PilZ"/>
    <property type="match status" value="1"/>
</dbReference>
<evidence type="ECO:0000313" key="2">
    <source>
        <dbReference type="EMBL" id="SMA42471.1"/>
    </source>
</evidence>
<sequence length="119" mass="13834">MSKKAFTQVSLPFVRDNLASFLKVYNRRTGRELGYIGNISRNGLMLITRWRVQTDTVFHLRIVLPDDLQTNCYVDFDARCQWCRPDIDAESFDSGYTVIASSVNYDTLIDSLRGYFSFR</sequence>
<dbReference type="Proteomes" id="UP000196573">
    <property type="component" value="Unassembled WGS sequence"/>
</dbReference>
<dbReference type="EMBL" id="FWPT01000003">
    <property type="protein sequence ID" value="SMA42471.1"/>
    <property type="molecule type" value="Genomic_DNA"/>
</dbReference>
<gene>
    <name evidence="2" type="ORF">EHSB41UT_01435</name>
</gene>
<dbReference type="OrthoDB" id="5625505at2"/>
<reference evidence="2 3" key="1">
    <citation type="submission" date="2017-03" db="EMBL/GenBank/DDBJ databases">
        <authorList>
            <person name="Afonso C.L."/>
            <person name="Miller P.J."/>
            <person name="Scott M.A."/>
            <person name="Spackman E."/>
            <person name="Goraichik I."/>
            <person name="Dimitrov K.M."/>
            <person name="Suarez D.L."/>
            <person name="Swayne D.E."/>
        </authorList>
    </citation>
    <scope>NUCLEOTIDE SEQUENCE [LARGE SCALE GENOMIC DNA]</scope>
    <source>
        <strain evidence="2">SB41UT1</strain>
    </source>
</reference>
<organism evidence="2 3">
    <name type="scientific">Parendozoicomonas haliclonae</name>
    <dbReference type="NCBI Taxonomy" id="1960125"/>
    <lineage>
        <taxon>Bacteria</taxon>
        <taxon>Pseudomonadati</taxon>
        <taxon>Pseudomonadota</taxon>
        <taxon>Gammaproteobacteria</taxon>
        <taxon>Oceanospirillales</taxon>
        <taxon>Endozoicomonadaceae</taxon>
        <taxon>Parendozoicomonas</taxon>
    </lineage>
</organism>
<dbReference type="AlphaFoldDB" id="A0A1X7AHX5"/>
<evidence type="ECO:0000259" key="1">
    <source>
        <dbReference type="Pfam" id="PF07238"/>
    </source>
</evidence>